<dbReference type="Pfam" id="PF01035">
    <property type="entry name" value="DNA_binding_1"/>
    <property type="match status" value="1"/>
</dbReference>
<protein>
    <recommendedName>
        <fullName evidence="2">Methylated-DNA-[protein]-cysteine S-methyltransferase DNA binding domain-containing protein</fullName>
    </recommendedName>
</protein>
<feature type="domain" description="Methylated-DNA-[protein]-cysteine S-methyltransferase DNA binding" evidence="2">
    <location>
        <begin position="20"/>
        <end position="94"/>
    </location>
</feature>
<dbReference type="KEGG" id="aym:YM304_20620"/>
<dbReference type="PANTHER" id="PTHR42942">
    <property type="entry name" value="6-O-METHYLGUANINE DNA METHYLTRANSFERASE"/>
    <property type="match status" value="1"/>
</dbReference>
<dbReference type="GO" id="GO:0006281">
    <property type="term" value="P:DNA repair"/>
    <property type="evidence" value="ECO:0007669"/>
    <property type="project" value="InterPro"/>
</dbReference>
<evidence type="ECO:0000259" key="2">
    <source>
        <dbReference type="Pfam" id="PF01035"/>
    </source>
</evidence>
<dbReference type="Proteomes" id="UP000011863">
    <property type="component" value="Chromosome"/>
</dbReference>
<dbReference type="PANTHER" id="PTHR42942:SF1">
    <property type="entry name" value="ALKYLTRANSFERASE-LIKE PROTEIN 1"/>
    <property type="match status" value="1"/>
</dbReference>
<organism evidence="3 4">
    <name type="scientific">Ilumatobacter coccineus (strain NBRC 103263 / KCTC 29153 / YM16-304)</name>
    <dbReference type="NCBI Taxonomy" id="1313172"/>
    <lineage>
        <taxon>Bacteria</taxon>
        <taxon>Bacillati</taxon>
        <taxon>Actinomycetota</taxon>
        <taxon>Acidimicrobiia</taxon>
        <taxon>Acidimicrobiales</taxon>
        <taxon>Ilumatobacteraceae</taxon>
        <taxon>Ilumatobacter</taxon>
    </lineage>
</organism>
<dbReference type="InterPro" id="IPR014048">
    <property type="entry name" value="MethylDNA_cys_MeTrfase_DNA-bd"/>
</dbReference>
<evidence type="ECO:0000256" key="1">
    <source>
        <dbReference type="ARBA" id="ARBA00022763"/>
    </source>
</evidence>
<dbReference type="CDD" id="cd06445">
    <property type="entry name" value="ATase"/>
    <property type="match status" value="1"/>
</dbReference>
<gene>
    <name evidence="3" type="ORF">YM304_20620</name>
</gene>
<dbReference type="AlphaFoldDB" id="A0A6C7EEH0"/>
<dbReference type="RefSeq" id="WP_015441623.1">
    <property type="nucleotide sequence ID" value="NC_020520.1"/>
</dbReference>
<reference evidence="3 4" key="1">
    <citation type="journal article" date="2013" name="Int. J. Syst. Evol. Microbiol.">
        <title>Ilumatobacter nonamiense sp. nov. and Ilumatobacter coccineum sp. nov., isolated from seashore sand.</title>
        <authorList>
            <person name="Matsumoto A."/>
            <person name="Kasai H."/>
            <person name="Matsuo Y."/>
            <person name="Shizuri Y."/>
            <person name="Ichikawa N."/>
            <person name="Fujita N."/>
            <person name="Omura S."/>
            <person name="Takahashi Y."/>
        </authorList>
    </citation>
    <scope>NUCLEOTIDE SEQUENCE [LARGE SCALE GENOMIC DNA]</scope>
    <source>
        <strain evidence="4">NBRC 103263 / KCTC 29153 / YM16-304</strain>
    </source>
</reference>
<keyword evidence="4" id="KW-1185">Reference proteome</keyword>
<keyword evidence="1" id="KW-0227">DNA damage</keyword>
<dbReference type="GO" id="GO:0003824">
    <property type="term" value="F:catalytic activity"/>
    <property type="evidence" value="ECO:0007669"/>
    <property type="project" value="InterPro"/>
</dbReference>
<dbReference type="OrthoDB" id="9132167at2"/>
<evidence type="ECO:0000313" key="3">
    <source>
        <dbReference type="EMBL" id="BAN02376.1"/>
    </source>
</evidence>
<name>A0A6C7EEH0_ILUCY</name>
<evidence type="ECO:0000313" key="4">
    <source>
        <dbReference type="Proteomes" id="UP000011863"/>
    </source>
</evidence>
<dbReference type="Gene3D" id="1.10.10.10">
    <property type="entry name" value="Winged helix-like DNA-binding domain superfamily/Winged helix DNA-binding domain"/>
    <property type="match status" value="1"/>
</dbReference>
<dbReference type="InterPro" id="IPR036388">
    <property type="entry name" value="WH-like_DNA-bd_sf"/>
</dbReference>
<proteinExistence type="predicted"/>
<dbReference type="EMBL" id="AP012057">
    <property type="protein sequence ID" value="BAN02376.1"/>
    <property type="molecule type" value="Genomic_DNA"/>
</dbReference>
<dbReference type="InterPro" id="IPR052520">
    <property type="entry name" value="ATL_DNA_repair"/>
</dbReference>
<dbReference type="InterPro" id="IPR036217">
    <property type="entry name" value="MethylDNA_cys_MeTrfase_DNAb"/>
</dbReference>
<accession>A0A6C7EEH0</accession>
<sequence length="114" mass="12911">MTDQRVSDAERKRQERVERARRIVDVLMSLREGEVTTYGDVAEVAGYPKQSRLVGRILRVTDVEVPWWRVVNAAGVLRAGDPRLQARLLAEEDVVVRNGKIVHAPVGRFHDPEA</sequence>
<dbReference type="SUPFAM" id="SSF46767">
    <property type="entry name" value="Methylated DNA-protein cysteine methyltransferase, C-terminal domain"/>
    <property type="match status" value="1"/>
</dbReference>